<dbReference type="InterPro" id="IPR035437">
    <property type="entry name" value="SNase_OB-fold_sf"/>
</dbReference>
<dbReference type="SUPFAM" id="SSF50199">
    <property type="entry name" value="Staphylococcal nuclease"/>
    <property type="match status" value="1"/>
</dbReference>
<evidence type="ECO:0000313" key="2">
    <source>
        <dbReference type="EMBL" id="MCP3734819.1"/>
    </source>
</evidence>
<name>A0A9X2HSV0_9SPHN</name>
<sequence length="192" mass="20405">MQLRIAMLGVMLGLALPALRGTDWAALLPAGVSVELPHPGKLRWPAGEIDLPPLPQVLPVPVPATHGGGGGEAVTARFGRCGRGAVGDCVVDGDTFRLAGEKVRIADIDTPETHPPRCAREARLGERATERLRDLLNAGPVTLAAYKRSHDRYGRRLAVVTRGGVSLGETLVAEGLARRYDGGPRRGWCAWA</sequence>
<dbReference type="AlphaFoldDB" id="A0A9X2HSV0"/>
<accession>A0A9X2HSV0</accession>
<dbReference type="SMART" id="SM00318">
    <property type="entry name" value="SNc"/>
    <property type="match status" value="1"/>
</dbReference>
<reference evidence="2" key="1">
    <citation type="submission" date="2022-05" db="EMBL/GenBank/DDBJ databases">
        <title>Sphingomonas sp. strain RP10 Genome sequencing and assembly.</title>
        <authorList>
            <person name="Kim I."/>
        </authorList>
    </citation>
    <scope>NUCLEOTIDE SEQUENCE</scope>
    <source>
        <strain evidence="2">RP10</strain>
    </source>
</reference>
<comment type="caution">
    <text evidence="2">The sequence shown here is derived from an EMBL/GenBank/DDBJ whole genome shotgun (WGS) entry which is preliminary data.</text>
</comment>
<feature type="domain" description="TNase-like" evidence="1">
    <location>
        <begin position="90"/>
        <end position="180"/>
    </location>
</feature>
<protein>
    <submittedName>
        <fullName evidence="2">Thermonuclease family protein</fullName>
    </submittedName>
</protein>
<dbReference type="RefSeq" id="WP_254288839.1">
    <property type="nucleotide sequence ID" value="NZ_JAMLDY010000008.1"/>
</dbReference>
<organism evidence="2 3">
    <name type="scientific">Sphingomonas liriopis</name>
    <dbReference type="NCBI Taxonomy" id="2949094"/>
    <lineage>
        <taxon>Bacteria</taxon>
        <taxon>Pseudomonadati</taxon>
        <taxon>Pseudomonadota</taxon>
        <taxon>Alphaproteobacteria</taxon>
        <taxon>Sphingomonadales</taxon>
        <taxon>Sphingomonadaceae</taxon>
        <taxon>Sphingomonas</taxon>
    </lineage>
</organism>
<evidence type="ECO:0000259" key="1">
    <source>
        <dbReference type="PROSITE" id="PS50830"/>
    </source>
</evidence>
<evidence type="ECO:0000313" key="3">
    <source>
        <dbReference type="Proteomes" id="UP001139486"/>
    </source>
</evidence>
<gene>
    <name evidence="2" type="ORF">M9979_08040</name>
</gene>
<dbReference type="PROSITE" id="PS50830">
    <property type="entry name" value="TNASE_3"/>
    <property type="match status" value="1"/>
</dbReference>
<dbReference type="EMBL" id="JAMLDY010000008">
    <property type="protein sequence ID" value="MCP3734819.1"/>
    <property type="molecule type" value="Genomic_DNA"/>
</dbReference>
<proteinExistence type="predicted"/>
<dbReference type="Proteomes" id="UP001139486">
    <property type="component" value="Unassembled WGS sequence"/>
</dbReference>
<keyword evidence="3" id="KW-1185">Reference proteome</keyword>
<dbReference type="InterPro" id="IPR016071">
    <property type="entry name" value="Staphylococal_nuclease_OB-fold"/>
</dbReference>
<dbReference type="Pfam" id="PF00565">
    <property type="entry name" value="SNase"/>
    <property type="match status" value="1"/>
</dbReference>
<dbReference type="Gene3D" id="2.40.50.90">
    <property type="match status" value="1"/>
</dbReference>